<reference evidence="1 2" key="1">
    <citation type="submission" date="2017-07" db="EMBL/GenBank/DDBJ databases">
        <title>Complete Genome Sequence of the cosmetic ferment Vitreoscilla filiformis (ATCC15551).</title>
        <authorList>
            <person name="Contreras S."/>
            <person name="Sagory-Zalkind P."/>
            <person name="Blanquart H."/>
            <person name="Iltis A."/>
            <person name="Morand S.C."/>
        </authorList>
    </citation>
    <scope>NUCLEOTIDE SEQUENCE [LARGE SCALE GENOMIC DNA]</scope>
    <source>
        <strain evidence="1 2">ATCC 15551</strain>
    </source>
</reference>
<evidence type="ECO:0008006" key="3">
    <source>
        <dbReference type="Google" id="ProtNLM"/>
    </source>
</evidence>
<proteinExistence type="predicted"/>
<name>A0A221KID9_VITFI</name>
<dbReference type="Proteomes" id="UP000199729">
    <property type="component" value="Chromosome"/>
</dbReference>
<dbReference type="RefSeq" id="WP_089417494.1">
    <property type="nucleotide sequence ID" value="NZ_CP022423.1"/>
</dbReference>
<accession>A0A221KID9</accession>
<gene>
    <name evidence="1" type="ORF">VITFI_CDS2816</name>
</gene>
<evidence type="ECO:0000313" key="2">
    <source>
        <dbReference type="Proteomes" id="UP000199729"/>
    </source>
</evidence>
<sequence length="142" mass="16243">MKVCSHKGVQVAVLTRNEHCPPHVHAGTPAWDARFEFSFWHNGVRLWDVSPAQNEPNAAVLEALRQVLKQSQVLHRARTLWWRSRGTLCLERQHWDAVAEEAVSPQLRRFGTVPIQSARFDPLANKTVLHLTGQPYPLEIEL</sequence>
<evidence type="ECO:0000313" key="1">
    <source>
        <dbReference type="EMBL" id="ASM78593.1"/>
    </source>
</evidence>
<dbReference type="KEGG" id="vff:VITFI_CDS2816"/>
<dbReference type="AlphaFoldDB" id="A0A221KID9"/>
<dbReference type="OrthoDB" id="6936714at2"/>
<protein>
    <recommendedName>
        <fullName evidence="3">DUF4160 domain-containing protein</fullName>
    </recommendedName>
</protein>
<dbReference type="EMBL" id="CP022423">
    <property type="protein sequence ID" value="ASM78593.1"/>
    <property type="molecule type" value="Genomic_DNA"/>
</dbReference>
<keyword evidence="2" id="KW-1185">Reference proteome</keyword>
<organism evidence="1 2">
    <name type="scientific">Vitreoscilla filiformis</name>
    <dbReference type="NCBI Taxonomy" id="63"/>
    <lineage>
        <taxon>Bacteria</taxon>
        <taxon>Pseudomonadati</taxon>
        <taxon>Pseudomonadota</taxon>
        <taxon>Betaproteobacteria</taxon>
        <taxon>Neisseriales</taxon>
        <taxon>Neisseriaceae</taxon>
        <taxon>Vitreoscilla</taxon>
    </lineage>
</organism>